<dbReference type="Pfam" id="PF10988">
    <property type="entry name" value="DUF2807"/>
    <property type="match status" value="1"/>
</dbReference>
<dbReference type="KEGG" id="acou:A5CBH24_15910"/>
<evidence type="ECO:0000256" key="1">
    <source>
        <dbReference type="SAM" id="SignalP"/>
    </source>
</evidence>
<dbReference type="Proteomes" id="UP000318946">
    <property type="component" value="Chromosome"/>
</dbReference>
<evidence type="ECO:0000259" key="2">
    <source>
        <dbReference type="Pfam" id="PF10988"/>
    </source>
</evidence>
<dbReference type="RefSeq" id="WP_141412770.1">
    <property type="nucleotide sequence ID" value="NZ_AP019735.1"/>
</dbReference>
<gene>
    <name evidence="3" type="ORF">A5CBH24_15910</name>
</gene>
<feature type="domain" description="Putative auto-transporter adhesin head GIN" evidence="2">
    <location>
        <begin position="44"/>
        <end position="227"/>
    </location>
</feature>
<keyword evidence="1" id="KW-0732">Signal</keyword>
<proteinExistence type="predicted"/>
<dbReference type="InterPro" id="IPR021255">
    <property type="entry name" value="DUF2807"/>
</dbReference>
<dbReference type="OrthoDB" id="1047698at2"/>
<evidence type="ECO:0000313" key="3">
    <source>
        <dbReference type="EMBL" id="BBL04278.1"/>
    </source>
</evidence>
<evidence type="ECO:0000313" key="4">
    <source>
        <dbReference type="Proteomes" id="UP000318946"/>
    </source>
</evidence>
<organism evidence="3 4">
    <name type="scientific">Alistipes communis</name>
    <dbReference type="NCBI Taxonomy" id="2585118"/>
    <lineage>
        <taxon>Bacteria</taxon>
        <taxon>Pseudomonadati</taxon>
        <taxon>Bacteroidota</taxon>
        <taxon>Bacteroidia</taxon>
        <taxon>Bacteroidales</taxon>
        <taxon>Rikenellaceae</taxon>
        <taxon>Alistipes</taxon>
    </lineage>
</organism>
<name>A0A4Y1WVW6_9BACT</name>
<reference evidence="4" key="1">
    <citation type="submission" date="2019-06" db="EMBL/GenBank/DDBJ databases">
        <title>Alistipes onderdonkii subsp. vulgaris subsp. nov., Alistipes dispar sp. nov. and Alistipes communis sp. nov., isolated from human faeces, and creation of Alistipes onderdonkii subsp. onderdonkii subsp. nov.</title>
        <authorList>
            <person name="Sakamoto M."/>
            <person name="Ikeyama N."/>
            <person name="Ogata Y."/>
            <person name="Suda W."/>
            <person name="Iino T."/>
            <person name="Hattori M."/>
            <person name="Ohkuma M."/>
        </authorList>
    </citation>
    <scope>NUCLEOTIDE SEQUENCE [LARGE SCALE GENOMIC DNA]</scope>
    <source>
        <strain evidence="4">5CBH24</strain>
    </source>
</reference>
<feature type="signal peptide" evidence="1">
    <location>
        <begin position="1"/>
        <end position="22"/>
    </location>
</feature>
<dbReference type="Gene3D" id="2.160.20.120">
    <property type="match status" value="2"/>
</dbReference>
<sequence length="302" mass="30687">MKKALLLLAAAAACAIALPATAARNKTLKGSGRIVTETRDVGSFHAVEAGSIAHVLVGDYPAGRVTVKTDDNLLVHVQTSVAEGTLRIGLADATVQNAELTVYVPAAGITRLDAKGIAAFSLETPLAGITGLKAGGAAKITAEHPLQTNDAAIETSGTAHIAVEAMTGTLERISATGGSEIKLKSTATGRAIELRASGTSRLVCNGELLCDDASIESSGAARITTRVKCTECRIESSGTSATQVSLDATSLHAESSGGAGMTLAGTTRACRIVAGGTSRIDATGLKSEQWDTTVGKYSALKR</sequence>
<protein>
    <recommendedName>
        <fullName evidence="2">Putative auto-transporter adhesin head GIN domain-containing protein</fullName>
    </recommendedName>
</protein>
<dbReference type="GeneID" id="78342308"/>
<dbReference type="AlphaFoldDB" id="A0A4Y1WVW6"/>
<feature type="chain" id="PRO_5021208808" description="Putative auto-transporter adhesin head GIN domain-containing protein" evidence="1">
    <location>
        <begin position="23"/>
        <end position="302"/>
    </location>
</feature>
<accession>A0A4Y1WVW6</accession>
<keyword evidence="4" id="KW-1185">Reference proteome</keyword>
<dbReference type="EMBL" id="AP019735">
    <property type="protein sequence ID" value="BBL04278.1"/>
    <property type="molecule type" value="Genomic_DNA"/>
</dbReference>